<dbReference type="Gene3D" id="3.50.50.60">
    <property type="entry name" value="FAD/NAD(P)-binding domain"/>
    <property type="match status" value="1"/>
</dbReference>
<dbReference type="STRING" id="2017.SAMN05444320_11762"/>
<dbReference type="PANTHER" id="PTHR13789:SF318">
    <property type="entry name" value="GERANYLGERANYL DIPHOSPHATE REDUCTASE"/>
    <property type="match status" value="1"/>
</dbReference>
<protein>
    <submittedName>
        <fullName evidence="7">Salicylate hydroxylase</fullName>
    </submittedName>
</protein>
<evidence type="ECO:0000256" key="4">
    <source>
        <dbReference type="ARBA" id="ARBA00023002"/>
    </source>
</evidence>
<reference evidence="7 8" key="1">
    <citation type="submission" date="2016-11" db="EMBL/GenBank/DDBJ databases">
        <authorList>
            <person name="Jaros S."/>
            <person name="Januszkiewicz K."/>
            <person name="Wedrychowicz H."/>
        </authorList>
    </citation>
    <scope>NUCLEOTIDE SEQUENCE [LARGE SCALE GENOMIC DNA]</scope>
    <source>
        <strain evidence="7 8">DSM 44523</strain>
    </source>
</reference>
<dbReference type="Pfam" id="PF01494">
    <property type="entry name" value="FAD_binding_3"/>
    <property type="match status" value="1"/>
</dbReference>
<name>A0A1M5P418_STRHI</name>
<evidence type="ECO:0000256" key="3">
    <source>
        <dbReference type="ARBA" id="ARBA00022827"/>
    </source>
</evidence>
<comment type="cofactor">
    <cofactor evidence="1">
        <name>FAD</name>
        <dbReference type="ChEBI" id="CHEBI:57692"/>
    </cofactor>
</comment>
<keyword evidence="4" id="KW-0560">Oxidoreductase</keyword>
<keyword evidence="3" id="KW-0274">FAD</keyword>
<evidence type="ECO:0000313" key="8">
    <source>
        <dbReference type="Proteomes" id="UP000184501"/>
    </source>
</evidence>
<dbReference type="InterPro" id="IPR036188">
    <property type="entry name" value="FAD/NAD-bd_sf"/>
</dbReference>
<dbReference type="GO" id="GO:0071949">
    <property type="term" value="F:FAD binding"/>
    <property type="evidence" value="ECO:0007669"/>
    <property type="project" value="InterPro"/>
</dbReference>
<keyword evidence="2" id="KW-0285">Flavoprotein</keyword>
<evidence type="ECO:0000256" key="2">
    <source>
        <dbReference type="ARBA" id="ARBA00022630"/>
    </source>
</evidence>
<dbReference type="SUPFAM" id="SSF51905">
    <property type="entry name" value="FAD/NAD(P)-binding domain"/>
    <property type="match status" value="1"/>
</dbReference>
<dbReference type="PRINTS" id="PR00420">
    <property type="entry name" value="RNGMNOXGNASE"/>
</dbReference>
<gene>
    <name evidence="7" type="ORF">SAMN05444320_11762</name>
</gene>
<keyword evidence="8" id="KW-1185">Reference proteome</keyword>
<evidence type="ECO:0000256" key="5">
    <source>
        <dbReference type="ARBA" id="ARBA00023033"/>
    </source>
</evidence>
<dbReference type="EMBL" id="FQVN01000017">
    <property type="protein sequence ID" value="SHG96485.1"/>
    <property type="molecule type" value="Genomic_DNA"/>
</dbReference>
<sequence length="404" mass="43544">MAVPLRVVVVGGGIGGLTAALALRRQGVEVVVHEQAPALAEVGAGIAVGANASRLLRRMGLLDELAEVAVRPLRLQFHRWHSGEIFCAHEMGDSYDELFGAPFLTVHRADVQRLLAEVYVREGGRLELGRECVGVAEDAGGVELVFAGNTTPVRSDVVVGADGVHSVVRAAVAGADRPVFSGTSGYRGLVPVERLPRLPELGFEPDRPALWLFPGPGRHLISYPVSGGRLVNLLAVVPDEEWTRESWVALGEPAEAVEAFAGWNAVVAALLGGLDVVSRWALYDREPVRRWSTDHITLLGDAAHPMLPHQGQGANQAVEDAVVLADCLADVGRDEVPAALRRYESVRRPRTRQLQLASRRGRECFQALDGPAAEERDGWLPQLPDRLAWIHGHDAQAEPRGHAG</sequence>
<feature type="domain" description="FAD-binding" evidence="6">
    <location>
        <begin position="6"/>
        <end position="354"/>
    </location>
</feature>
<dbReference type="InterPro" id="IPR002938">
    <property type="entry name" value="FAD-bd"/>
</dbReference>
<dbReference type="AlphaFoldDB" id="A0A1M5P418"/>
<organism evidence="7 8">
    <name type="scientific">Streptoalloteichus hindustanus</name>
    <dbReference type="NCBI Taxonomy" id="2017"/>
    <lineage>
        <taxon>Bacteria</taxon>
        <taxon>Bacillati</taxon>
        <taxon>Actinomycetota</taxon>
        <taxon>Actinomycetes</taxon>
        <taxon>Pseudonocardiales</taxon>
        <taxon>Pseudonocardiaceae</taxon>
        <taxon>Streptoalloteichus</taxon>
    </lineage>
</organism>
<dbReference type="Proteomes" id="UP000184501">
    <property type="component" value="Unassembled WGS sequence"/>
</dbReference>
<dbReference type="InterPro" id="IPR050493">
    <property type="entry name" value="FAD-dep_Monooxygenase_BioMet"/>
</dbReference>
<evidence type="ECO:0000313" key="7">
    <source>
        <dbReference type="EMBL" id="SHG96485.1"/>
    </source>
</evidence>
<evidence type="ECO:0000256" key="1">
    <source>
        <dbReference type="ARBA" id="ARBA00001974"/>
    </source>
</evidence>
<dbReference type="PANTHER" id="PTHR13789">
    <property type="entry name" value="MONOOXYGENASE"/>
    <property type="match status" value="1"/>
</dbReference>
<keyword evidence="5" id="KW-0503">Monooxygenase</keyword>
<evidence type="ECO:0000259" key="6">
    <source>
        <dbReference type="Pfam" id="PF01494"/>
    </source>
</evidence>
<accession>A0A1M5P418</accession>
<dbReference type="RefSeq" id="WP_073489808.1">
    <property type="nucleotide sequence ID" value="NZ_FQVN01000017.1"/>
</dbReference>
<proteinExistence type="predicted"/>
<dbReference type="GO" id="GO:0004497">
    <property type="term" value="F:monooxygenase activity"/>
    <property type="evidence" value="ECO:0007669"/>
    <property type="project" value="UniProtKB-KW"/>
</dbReference>
<dbReference type="SUPFAM" id="SSF54373">
    <property type="entry name" value="FAD-linked reductases, C-terminal domain"/>
    <property type="match status" value="1"/>
</dbReference>